<dbReference type="EMBL" id="FR872582">
    <property type="protein sequence ID" value="CCB89616.1"/>
    <property type="molecule type" value="Genomic_DNA"/>
</dbReference>
<evidence type="ECO:0000256" key="2">
    <source>
        <dbReference type="PROSITE-ProRule" id="PRU00169"/>
    </source>
</evidence>
<organism evidence="4 5">
    <name type="scientific">Simkania negevensis (strain ATCC VR-1471 / DSM 27360 / Z)</name>
    <dbReference type="NCBI Taxonomy" id="331113"/>
    <lineage>
        <taxon>Bacteria</taxon>
        <taxon>Pseudomonadati</taxon>
        <taxon>Chlamydiota</taxon>
        <taxon>Chlamydiia</taxon>
        <taxon>Parachlamydiales</taxon>
        <taxon>Simkaniaceae</taxon>
        <taxon>Simkania</taxon>
    </lineage>
</organism>
<evidence type="ECO:0000259" key="3">
    <source>
        <dbReference type="PROSITE" id="PS50110"/>
    </source>
</evidence>
<dbReference type="PANTHER" id="PTHR44591:SF3">
    <property type="entry name" value="RESPONSE REGULATORY DOMAIN-CONTAINING PROTEIN"/>
    <property type="match status" value="1"/>
</dbReference>
<accession>F8L9S1</accession>
<sequence>MVLAASPSSNRILYTDDTEFYRISVSAMLTKLGYTVLSVESAKRALEIIAKDQNFFSYLTDYHMPEMNGASLIRKLQESGINGDFVLHTSDSYDDIAEVIDSLKIRYLQKPATREQFIQLYGRVNQ</sequence>
<dbReference type="PROSITE" id="PS50110">
    <property type="entry name" value="RESPONSE_REGULATORY"/>
    <property type="match status" value="1"/>
</dbReference>
<dbReference type="SMR" id="F8L9S1"/>
<protein>
    <submittedName>
        <fullName evidence="4">Chemotaxis protein CheY homolog</fullName>
    </submittedName>
</protein>
<dbReference type="RefSeq" id="WP_013944082.1">
    <property type="nucleotide sequence ID" value="NC_015713.1"/>
</dbReference>
<dbReference type="SMART" id="SM00448">
    <property type="entry name" value="REC"/>
    <property type="match status" value="1"/>
</dbReference>
<dbReference type="PANTHER" id="PTHR44591">
    <property type="entry name" value="STRESS RESPONSE REGULATOR PROTEIN 1"/>
    <property type="match status" value="1"/>
</dbReference>
<dbReference type="AlphaFoldDB" id="F8L9S1"/>
<evidence type="ECO:0000313" key="5">
    <source>
        <dbReference type="Proteomes" id="UP000000496"/>
    </source>
</evidence>
<dbReference type="CDD" id="cd00156">
    <property type="entry name" value="REC"/>
    <property type="match status" value="1"/>
</dbReference>
<proteinExistence type="predicted"/>
<feature type="domain" description="Response regulatory" evidence="3">
    <location>
        <begin position="11"/>
        <end position="125"/>
    </location>
</feature>
<dbReference type="eggNOG" id="COG0784">
    <property type="taxonomic scope" value="Bacteria"/>
</dbReference>
<dbReference type="InterPro" id="IPR001789">
    <property type="entry name" value="Sig_transdc_resp-reg_receiver"/>
</dbReference>
<dbReference type="Pfam" id="PF00072">
    <property type="entry name" value="Response_reg"/>
    <property type="match status" value="1"/>
</dbReference>
<dbReference type="HOGENOM" id="CLU_000445_69_12_0"/>
<gene>
    <name evidence="4" type="primary">cheY</name>
    <name evidence="4" type="ordered locus">SNE_A17390</name>
</gene>
<dbReference type="KEGG" id="sng:SNE_A17390"/>
<dbReference type="Proteomes" id="UP000000496">
    <property type="component" value="Chromosome gsn.131"/>
</dbReference>
<dbReference type="Gene3D" id="3.40.50.2300">
    <property type="match status" value="1"/>
</dbReference>
<reference evidence="4 5" key="2">
    <citation type="journal article" date="2011" name="Mol. Biol. Evol.">
        <title>Unity in variety--the pan-genome of the Chlamydiae.</title>
        <authorList>
            <person name="Collingro A."/>
            <person name="Tischler P."/>
            <person name="Weinmaier T."/>
            <person name="Penz T."/>
            <person name="Heinz E."/>
            <person name="Brunham R.C."/>
            <person name="Read T.D."/>
            <person name="Bavoil P.M."/>
            <person name="Sachse K."/>
            <person name="Kahane S."/>
            <person name="Friedman M.G."/>
            <person name="Rattei T."/>
            <person name="Myers G.S."/>
            <person name="Horn M."/>
        </authorList>
    </citation>
    <scope>NUCLEOTIDE SEQUENCE [LARGE SCALE GENOMIC DNA]</scope>
    <source>
        <strain evidence="5">ATCC VR-1471 / Z</strain>
    </source>
</reference>
<dbReference type="InterPro" id="IPR050595">
    <property type="entry name" value="Bact_response_regulator"/>
</dbReference>
<keyword evidence="5" id="KW-1185">Reference proteome</keyword>
<name>F8L9S1_SIMNZ</name>
<dbReference type="OrthoDB" id="9796457at2"/>
<evidence type="ECO:0000313" key="4">
    <source>
        <dbReference type="EMBL" id="CCB89616.1"/>
    </source>
</evidence>
<dbReference type="SUPFAM" id="SSF52172">
    <property type="entry name" value="CheY-like"/>
    <property type="match status" value="1"/>
</dbReference>
<dbReference type="STRING" id="331113.SNE_A17390"/>
<dbReference type="GO" id="GO:0000160">
    <property type="term" value="P:phosphorelay signal transduction system"/>
    <property type="evidence" value="ECO:0007669"/>
    <property type="project" value="InterPro"/>
</dbReference>
<reference key="1">
    <citation type="journal article" date="2011" name="Mol. Biol. Evol.">
        <title>Unity in variety -- the pan-genome of the Chlamydiae.</title>
        <authorList>
            <person name="Collingro A."/>
            <person name="Tischler P."/>
            <person name="Weinmaier T."/>
            <person name="Penz T."/>
            <person name="Heinz E."/>
            <person name="Brunham R.C."/>
            <person name="Read T.D."/>
            <person name="Bavoil P.M."/>
            <person name="Sachse K."/>
            <person name="Kahane S."/>
            <person name="Friedman M.G."/>
            <person name="Rattei T."/>
            <person name="Myers G.S.A."/>
            <person name="Horn M."/>
        </authorList>
    </citation>
    <scope>NUCLEOTIDE SEQUENCE</scope>
    <source>
        <strain>Z</strain>
    </source>
</reference>
<feature type="modified residue" description="4-aspartylphosphate" evidence="2">
    <location>
        <position position="61"/>
    </location>
</feature>
<keyword evidence="1 2" id="KW-0597">Phosphoprotein</keyword>
<evidence type="ECO:0000256" key="1">
    <source>
        <dbReference type="ARBA" id="ARBA00022553"/>
    </source>
</evidence>
<dbReference type="InterPro" id="IPR011006">
    <property type="entry name" value="CheY-like_superfamily"/>
</dbReference>